<dbReference type="EMBL" id="PTRA01000001">
    <property type="protein sequence ID" value="PQA59135.1"/>
    <property type="molecule type" value="Genomic_DNA"/>
</dbReference>
<proteinExistence type="predicted"/>
<reference evidence="2" key="1">
    <citation type="submission" date="2018-02" db="EMBL/GenBank/DDBJ databases">
        <title>Genome sequencing of Solimonas sp. HR-BB.</title>
        <authorList>
            <person name="Lee Y."/>
            <person name="Jeon C.O."/>
        </authorList>
    </citation>
    <scope>NUCLEOTIDE SEQUENCE [LARGE SCALE GENOMIC DNA]</scope>
    <source>
        <strain evidence="2">HR-U</strain>
    </source>
</reference>
<gene>
    <name evidence="1" type="ORF">C5O19_05630</name>
</gene>
<keyword evidence="2" id="KW-1185">Reference proteome</keyword>
<name>A0A2S7IN67_9BACT</name>
<dbReference type="Proteomes" id="UP000239590">
    <property type="component" value="Unassembled WGS sequence"/>
</dbReference>
<evidence type="ECO:0000313" key="1">
    <source>
        <dbReference type="EMBL" id="PQA59135.1"/>
    </source>
</evidence>
<protein>
    <submittedName>
        <fullName evidence="1">Uncharacterized protein</fullName>
    </submittedName>
</protein>
<evidence type="ECO:0000313" key="2">
    <source>
        <dbReference type="Proteomes" id="UP000239590"/>
    </source>
</evidence>
<accession>A0A2S7IN67</accession>
<sequence>MDNHTLEIGTTGIKILSTHWNGHTVSKEDPLSQLKNEKLLLIRTKLTAICNDFYRKSQSFNGQHIKHAYSKQNYTFLGAVGRLTVKPTFLFCSNTTYT</sequence>
<comment type="caution">
    <text evidence="1">The sequence shown here is derived from an EMBL/GenBank/DDBJ whole genome shotgun (WGS) entry which is preliminary data.</text>
</comment>
<dbReference type="AlphaFoldDB" id="A0A2S7IN67"/>
<organism evidence="1 2">
    <name type="scientific">Siphonobacter curvatus</name>
    <dbReference type="NCBI Taxonomy" id="2094562"/>
    <lineage>
        <taxon>Bacteria</taxon>
        <taxon>Pseudomonadati</taxon>
        <taxon>Bacteroidota</taxon>
        <taxon>Cytophagia</taxon>
        <taxon>Cytophagales</taxon>
        <taxon>Cytophagaceae</taxon>
        <taxon>Siphonobacter</taxon>
    </lineage>
</organism>